<dbReference type="RefSeq" id="WP_048193700.1">
    <property type="nucleotide sequence ID" value="NZ_CAAGSM010000006.1"/>
</dbReference>
<evidence type="ECO:0000259" key="2">
    <source>
        <dbReference type="PROSITE" id="PS51462"/>
    </source>
</evidence>
<dbReference type="AlphaFoldDB" id="A0A099T516"/>
<feature type="domain" description="Nudix hydrolase" evidence="2">
    <location>
        <begin position="6"/>
        <end position="132"/>
    </location>
</feature>
<dbReference type="GO" id="GO:0016787">
    <property type="term" value="F:hydrolase activity"/>
    <property type="evidence" value="ECO:0007669"/>
    <property type="project" value="UniProtKB-KW"/>
</dbReference>
<dbReference type="InterPro" id="IPR015797">
    <property type="entry name" value="NUDIX_hydrolase-like_dom_sf"/>
</dbReference>
<accession>A0A099T516</accession>
<dbReference type="InterPro" id="IPR000086">
    <property type="entry name" value="NUDIX_hydrolase_dom"/>
</dbReference>
<protein>
    <submittedName>
        <fullName evidence="3">DNA mismatch repair protein MutT</fullName>
    </submittedName>
</protein>
<dbReference type="EMBL" id="JRHO01000009">
    <property type="protein sequence ID" value="KGK99296.1"/>
    <property type="molecule type" value="Genomic_DNA"/>
</dbReference>
<evidence type="ECO:0000313" key="4">
    <source>
        <dbReference type="Proteomes" id="UP000029859"/>
    </source>
</evidence>
<reference evidence="3 4" key="1">
    <citation type="submission" date="2014-09" db="EMBL/GenBank/DDBJ databases">
        <title>Draft genome sequence of an obligately methylotrophic methanogen, Methanococcoides methylutens, isolated from marine sediment.</title>
        <authorList>
            <person name="Guan Y."/>
            <person name="Ngugi D.K."/>
            <person name="Blom J."/>
            <person name="Ali S."/>
            <person name="Ferry J.G."/>
            <person name="Stingl U."/>
        </authorList>
    </citation>
    <scope>NUCLEOTIDE SEQUENCE [LARGE SCALE GENOMIC DNA]</scope>
    <source>
        <strain evidence="3 4">DSM 2657</strain>
    </source>
</reference>
<organism evidence="3 4">
    <name type="scientific">Methanococcoides methylutens</name>
    <dbReference type="NCBI Taxonomy" id="2226"/>
    <lineage>
        <taxon>Archaea</taxon>
        <taxon>Methanobacteriati</taxon>
        <taxon>Methanobacteriota</taxon>
        <taxon>Stenosarchaea group</taxon>
        <taxon>Methanomicrobia</taxon>
        <taxon>Methanosarcinales</taxon>
        <taxon>Methanosarcinaceae</taxon>
        <taxon>Methanococcoides</taxon>
    </lineage>
</organism>
<dbReference type="PRINTS" id="PR00502">
    <property type="entry name" value="NUDIXFAMILY"/>
</dbReference>
<gene>
    <name evidence="3" type="ORF">LI82_04580</name>
</gene>
<sequence>MTVPTTPLLTVDAVIILNGKIILIKRKNPPFKNGFALPGGFVEIGETTESAAIREAYEETGLSIDLVKLIGVYSEPSRDPRGHTVSVCYLAIGHGEPKAATDAAEVASFDIKELPDIAFDHRKMIDDAGDDINGILSKM</sequence>
<dbReference type="PANTHER" id="PTHR43736">
    <property type="entry name" value="ADP-RIBOSE PYROPHOSPHATASE"/>
    <property type="match status" value="1"/>
</dbReference>
<keyword evidence="1" id="KW-0378">Hydrolase</keyword>
<dbReference type="CDD" id="cd18873">
    <property type="entry name" value="NUDIX_NadM_like"/>
    <property type="match status" value="1"/>
</dbReference>
<name>A0A099T516_METMT</name>
<dbReference type="Pfam" id="PF00293">
    <property type="entry name" value="NUDIX"/>
    <property type="match status" value="1"/>
</dbReference>
<dbReference type="Gene3D" id="3.90.79.10">
    <property type="entry name" value="Nucleoside Triphosphate Pyrophosphohydrolase"/>
    <property type="match status" value="1"/>
</dbReference>
<dbReference type="SUPFAM" id="SSF55811">
    <property type="entry name" value="Nudix"/>
    <property type="match status" value="1"/>
</dbReference>
<dbReference type="PROSITE" id="PS00893">
    <property type="entry name" value="NUDIX_BOX"/>
    <property type="match status" value="1"/>
</dbReference>
<dbReference type="OrthoDB" id="40462at2157"/>
<dbReference type="Proteomes" id="UP000029859">
    <property type="component" value="Unassembled WGS sequence"/>
</dbReference>
<dbReference type="PROSITE" id="PS51462">
    <property type="entry name" value="NUDIX"/>
    <property type="match status" value="1"/>
</dbReference>
<comment type="caution">
    <text evidence="3">The sequence shown here is derived from an EMBL/GenBank/DDBJ whole genome shotgun (WGS) entry which is preliminary data.</text>
</comment>
<evidence type="ECO:0000313" key="3">
    <source>
        <dbReference type="EMBL" id="KGK99296.1"/>
    </source>
</evidence>
<keyword evidence="4" id="KW-1185">Reference proteome</keyword>
<dbReference type="InterPro" id="IPR020476">
    <property type="entry name" value="Nudix_hydrolase"/>
</dbReference>
<proteinExistence type="predicted"/>
<dbReference type="PANTHER" id="PTHR43736:SF1">
    <property type="entry name" value="DIHYDRONEOPTERIN TRIPHOSPHATE DIPHOSPHATASE"/>
    <property type="match status" value="1"/>
</dbReference>
<evidence type="ECO:0000256" key="1">
    <source>
        <dbReference type="ARBA" id="ARBA00022801"/>
    </source>
</evidence>
<dbReference type="InterPro" id="IPR020084">
    <property type="entry name" value="NUDIX_hydrolase_CS"/>
</dbReference>